<evidence type="ECO:0000256" key="9">
    <source>
        <dbReference type="NCBIfam" id="TIGR00751"/>
    </source>
</evidence>
<dbReference type="PANTHER" id="PTHR13929">
    <property type="entry name" value="1,4-DIHYDROXY-2-NAPHTHOATE OCTAPRENYLTRANSFERASE"/>
    <property type="match status" value="1"/>
</dbReference>
<evidence type="ECO:0000256" key="6">
    <source>
        <dbReference type="ARBA" id="ARBA00022989"/>
    </source>
</evidence>
<evidence type="ECO:0000256" key="5">
    <source>
        <dbReference type="ARBA" id="ARBA00022692"/>
    </source>
</evidence>
<dbReference type="Gene3D" id="1.10.357.140">
    <property type="entry name" value="UbiA prenyltransferase"/>
    <property type="match status" value="1"/>
</dbReference>
<keyword evidence="5 8" id="KW-0812">Transmembrane</keyword>
<evidence type="ECO:0000256" key="3">
    <source>
        <dbReference type="ARBA" id="ARBA00022475"/>
    </source>
</evidence>
<keyword evidence="3 8" id="KW-1003">Cell membrane</keyword>
<accession>A0A532UVT8</accession>
<feature type="transmembrane region" description="Helical" evidence="8">
    <location>
        <begin position="297"/>
        <end position="316"/>
    </location>
</feature>
<dbReference type="UniPathway" id="UPA00079">
    <property type="reaction ID" value="UER00168"/>
</dbReference>
<comment type="catalytic activity">
    <reaction evidence="8">
        <text>an all-trans-polyprenyl diphosphate + 1,4-dihydroxy-2-naphthoate + H(+) = a 2-demethylmenaquinol + CO2 + diphosphate</text>
        <dbReference type="Rhea" id="RHEA:26478"/>
        <dbReference type="Rhea" id="RHEA-COMP:9563"/>
        <dbReference type="Rhea" id="RHEA-COMP:9564"/>
        <dbReference type="ChEBI" id="CHEBI:11173"/>
        <dbReference type="ChEBI" id="CHEBI:15378"/>
        <dbReference type="ChEBI" id="CHEBI:16526"/>
        <dbReference type="ChEBI" id="CHEBI:33019"/>
        <dbReference type="ChEBI" id="CHEBI:55437"/>
        <dbReference type="ChEBI" id="CHEBI:58914"/>
        <dbReference type="EC" id="2.5.1.74"/>
    </reaction>
</comment>
<feature type="transmembrane region" description="Helical" evidence="8">
    <location>
        <begin position="194"/>
        <end position="216"/>
    </location>
</feature>
<dbReference type="GO" id="GO:0042371">
    <property type="term" value="P:vitamin K biosynthetic process"/>
    <property type="evidence" value="ECO:0007669"/>
    <property type="project" value="TreeGrafter"/>
</dbReference>
<proteinExistence type="inferred from homology"/>
<sequence>MIAAKSEFAAAMPGRKIQIWLEEIRAPFFTAVLVPVLLASVMAWQHGYPIQIGYFFITLLASVLIHAGTNVVNDYGDHLSGCDARNEEFVRPFTGGSRLIQNGTLSPKEVLTGSIILFIISTALGLLLVALKGMPIFYLGLAGTFCGIFYTLPPFNLAARGIGEFLVGLCFGTLMMLGAYYVQAQTFSTEVIVASIPVTLLIAGVLYINEFPDYVADRDSGKRHMVVRMGRKRAASGYVAIIALTYLSIIAGVAFGVLTPYTLLALLTVPKAIKAVKITRKHHSETPELVPANAATIAIHLTTGLLMTVGYILAAIF</sequence>
<evidence type="ECO:0000256" key="7">
    <source>
        <dbReference type="ARBA" id="ARBA00023136"/>
    </source>
</evidence>
<dbReference type="HAMAP" id="MF_01937">
    <property type="entry name" value="MenA_1"/>
    <property type="match status" value="1"/>
</dbReference>
<dbReference type="AlphaFoldDB" id="A0A532UVT8"/>
<dbReference type="NCBIfam" id="TIGR00751">
    <property type="entry name" value="menA"/>
    <property type="match status" value="1"/>
</dbReference>
<dbReference type="Proteomes" id="UP000319619">
    <property type="component" value="Unassembled WGS sequence"/>
</dbReference>
<comment type="similarity">
    <text evidence="8">Belongs to the MenA family. Type 1 subfamily.</text>
</comment>
<evidence type="ECO:0000256" key="1">
    <source>
        <dbReference type="ARBA" id="ARBA00004141"/>
    </source>
</evidence>
<gene>
    <name evidence="8 10" type="primary">menA</name>
    <name evidence="10" type="ORF">CEE37_11585</name>
</gene>
<dbReference type="CDD" id="cd13962">
    <property type="entry name" value="PT_UbiA_UBIAD1"/>
    <property type="match status" value="1"/>
</dbReference>
<feature type="transmembrane region" description="Helical" evidence="8">
    <location>
        <begin position="237"/>
        <end position="258"/>
    </location>
</feature>
<dbReference type="InterPro" id="IPR044878">
    <property type="entry name" value="UbiA_sf"/>
</dbReference>
<feature type="transmembrane region" description="Helical" evidence="8">
    <location>
        <begin position="110"/>
        <end position="130"/>
    </location>
</feature>
<organism evidence="10 11">
    <name type="scientific">candidate division LCP-89 bacterium B3_LCP</name>
    <dbReference type="NCBI Taxonomy" id="2012998"/>
    <lineage>
        <taxon>Bacteria</taxon>
        <taxon>Pseudomonadati</taxon>
        <taxon>Bacteria division LCP-89</taxon>
    </lineage>
</organism>
<keyword evidence="4 8" id="KW-0808">Transferase</keyword>
<name>A0A532UVT8_UNCL8</name>
<dbReference type="InterPro" id="IPR000537">
    <property type="entry name" value="UbiA_prenyltransferase"/>
</dbReference>
<dbReference type="PIRSF" id="PIRSF005355">
    <property type="entry name" value="UBIAD1"/>
    <property type="match status" value="1"/>
</dbReference>
<feature type="transmembrane region" description="Helical" evidence="8">
    <location>
        <begin position="165"/>
        <end position="182"/>
    </location>
</feature>
<protein>
    <recommendedName>
        <fullName evidence="8 9">1,4-dihydroxy-2-naphthoate octaprenyltransferase</fullName>
        <shortName evidence="8">DHNA-octaprenyltransferase</shortName>
        <ecNumber evidence="8 9">2.5.1.74</ecNumber>
    </recommendedName>
</protein>
<keyword evidence="7 8" id="KW-0472">Membrane</keyword>
<feature type="transmembrane region" description="Helical" evidence="8">
    <location>
        <begin position="136"/>
        <end position="153"/>
    </location>
</feature>
<comment type="pathway">
    <text evidence="8">Quinol/quinone metabolism; menaquinone biosynthesis; menaquinol from 1,4-dihydroxy-2-naphthoate: step 1/2.</text>
</comment>
<dbReference type="EMBL" id="NJBN01000008">
    <property type="protein sequence ID" value="TKJ39059.1"/>
    <property type="molecule type" value="Genomic_DNA"/>
</dbReference>
<dbReference type="GO" id="GO:0005886">
    <property type="term" value="C:plasma membrane"/>
    <property type="evidence" value="ECO:0007669"/>
    <property type="project" value="UniProtKB-SubCell"/>
</dbReference>
<keyword evidence="6 8" id="KW-1133">Transmembrane helix</keyword>
<evidence type="ECO:0000313" key="11">
    <source>
        <dbReference type="Proteomes" id="UP000319619"/>
    </source>
</evidence>
<comment type="subcellular location">
    <subcellularLocation>
        <location evidence="8">Cell membrane</location>
        <topology evidence="8">Multi-pass membrane protein</topology>
    </subcellularLocation>
    <subcellularLocation>
        <location evidence="1">Membrane</location>
        <topology evidence="1">Multi-pass membrane protein</topology>
    </subcellularLocation>
</comment>
<dbReference type="Pfam" id="PF01040">
    <property type="entry name" value="UbiA"/>
    <property type="match status" value="1"/>
</dbReference>
<dbReference type="InterPro" id="IPR026046">
    <property type="entry name" value="UBIAD1"/>
</dbReference>
<comment type="caution">
    <text evidence="10">The sequence shown here is derived from an EMBL/GenBank/DDBJ whole genome shotgun (WGS) entry which is preliminary data.</text>
</comment>
<keyword evidence="2 8" id="KW-0474">Menaquinone biosynthesis</keyword>
<evidence type="ECO:0000256" key="2">
    <source>
        <dbReference type="ARBA" id="ARBA00022428"/>
    </source>
</evidence>
<feature type="transmembrane region" description="Helical" evidence="8">
    <location>
        <begin position="26"/>
        <end position="46"/>
    </location>
</feature>
<feature type="transmembrane region" description="Helical" evidence="8">
    <location>
        <begin position="52"/>
        <end position="72"/>
    </location>
</feature>
<dbReference type="GO" id="GO:0046428">
    <property type="term" value="F:1,4-dihydroxy-2-naphthoate polyprenyltransferase activity"/>
    <property type="evidence" value="ECO:0007669"/>
    <property type="project" value="UniProtKB-UniRule"/>
</dbReference>
<evidence type="ECO:0000256" key="4">
    <source>
        <dbReference type="ARBA" id="ARBA00022679"/>
    </source>
</evidence>
<dbReference type="GO" id="GO:0009234">
    <property type="term" value="P:menaquinone biosynthetic process"/>
    <property type="evidence" value="ECO:0007669"/>
    <property type="project" value="UniProtKB-UniRule"/>
</dbReference>
<evidence type="ECO:0000313" key="10">
    <source>
        <dbReference type="EMBL" id="TKJ39059.1"/>
    </source>
</evidence>
<dbReference type="InterPro" id="IPR004657">
    <property type="entry name" value="MenA"/>
</dbReference>
<dbReference type="PANTHER" id="PTHR13929:SF0">
    <property type="entry name" value="UBIA PRENYLTRANSFERASE DOMAIN-CONTAINING PROTEIN 1"/>
    <property type="match status" value="1"/>
</dbReference>
<comment type="function">
    <text evidence="8">Conversion of 1,4-dihydroxy-2-naphthoate (DHNA) to demethylmenaquinone (DMK).</text>
</comment>
<reference evidence="10 11" key="1">
    <citation type="submission" date="2017-06" db="EMBL/GenBank/DDBJ databases">
        <title>Novel microbial phyla capable of carbon fixation and sulfur reduction in deep-sea sediments.</title>
        <authorList>
            <person name="Huang J."/>
            <person name="Baker B."/>
            <person name="Wang Y."/>
        </authorList>
    </citation>
    <scope>NUCLEOTIDE SEQUENCE [LARGE SCALE GENOMIC DNA]</scope>
    <source>
        <strain evidence="10">B3_LCP</strain>
    </source>
</reference>
<evidence type="ECO:0000256" key="8">
    <source>
        <dbReference type="HAMAP-Rule" id="MF_01937"/>
    </source>
</evidence>
<dbReference type="EC" id="2.5.1.74" evidence="8 9"/>